<dbReference type="EMBL" id="CAJJDO010000009">
    <property type="protein sequence ID" value="CAD8141140.1"/>
    <property type="molecule type" value="Genomic_DNA"/>
</dbReference>
<dbReference type="InterPro" id="IPR006212">
    <property type="entry name" value="Furin_repeat"/>
</dbReference>
<dbReference type="AlphaFoldDB" id="A0A8S1SMR7"/>
<proteinExistence type="predicted"/>
<reference evidence="1" key="1">
    <citation type="submission" date="2021-01" db="EMBL/GenBank/DDBJ databases">
        <authorList>
            <consortium name="Genoscope - CEA"/>
            <person name="William W."/>
        </authorList>
    </citation>
    <scope>NUCLEOTIDE SEQUENCE</scope>
</reference>
<comment type="caution">
    <text evidence="1">The sequence shown here is derived from an EMBL/GenBank/DDBJ whole genome shotgun (WGS) entry which is preliminary data.</text>
</comment>
<keyword evidence="2" id="KW-1185">Reference proteome</keyword>
<gene>
    <name evidence="1" type="ORF">PPENT_87.1.T0090460</name>
</gene>
<dbReference type="Proteomes" id="UP000689195">
    <property type="component" value="Unassembled WGS sequence"/>
</dbReference>
<dbReference type="CDD" id="cd00064">
    <property type="entry name" value="FU"/>
    <property type="match status" value="1"/>
</dbReference>
<dbReference type="OrthoDB" id="307308at2759"/>
<name>A0A8S1SMR7_9CILI</name>
<sequence>MIIQLFILQVAKAQIQEWDNYYNAFVNNNMSESESWLIIGAFNQNYIKDCSGQNIFGGYTTFGVGTAVYQLFYLPPHYQIRIKLNFWKLGCWENERLYIIIDELVWQQQFTCSQGTSQCGYSFNDLQFPIEIITPHKSETLVILLKASLDGISDESWGFNNFYIDILKCAPDCLLCNENSSDICKPGMDIPIEWISKINVEGWLLKNALPAQSTTCLDKISLIGGYQILRNSDLLITKIILDPHYLLKFQVKIWLIDIQGLANSFNIAIDGIKYALNINSVGSISLCTLSPQESIQNIDWNFTHQNPEIEFQFIPTSLVGSNSFWALFNFNLFIFKCHSNCIKCLGILKTDCQICAEEWIKEDGECNRIQNPLKITKAQTQYIFNQSISIPFLFKLQQIEFPNNSGYFKRDENKIEFEVKVQCVNNGYIKTVMQFCHSCKGYNVYSQTFQCDASKQTIIYFQIQLEKLNITSKEEYLITTNNTYFLMEQVYYNRVIRYGKILEISLLNE</sequence>
<organism evidence="1 2">
    <name type="scientific">Paramecium pentaurelia</name>
    <dbReference type="NCBI Taxonomy" id="43138"/>
    <lineage>
        <taxon>Eukaryota</taxon>
        <taxon>Sar</taxon>
        <taxon>Alveolata</taxon>
        <taxon>Ciliophora</taxon>
        <taxon>Intramacronucleata</taxon>
        <taxon>Oligohymenophorea</taxon>
        <taxon>Peniculida</taxon>
        <taxon>Parameciidae</taxon>
        <taxon>Paramecium</taxon>
    </lineage>
</organism>
<evidence type="ECO:0000313" key="1">
    <source>
        <dbReference type="EMBL" id="CAD8141140.1"/>
    </source>
</evidence>
<protein>
    <submittedName>
        <fullName evidence="1">Uncharacterized protein</fullName>
    </submittedName>
</protein>
<dbReference type="PANTHER" id="PTHR39767">
    <property type="entry name" value="CALCIUM/CALMODULIN-BINDING MEMBRANE PROTEIN PCM4-RELATED"/>
    <property type="match status" value="1"/>
</dbReference>
<evidence type="ECO:0000313" key="2">
    <source>
        <dbReference type="Proteomes" id="UP000689195"/>
    </source>
</evidence>
<accession>A0A8S1SMR7</accession>
<dbReference type="PANTHER" id="PTHR39767:SF2">
    <property type="entry name" value="CHROMOSOME UNDETERMINED SCAFFOLD_1, WHOLE GENOME SHOTGUN SEQUENCE"/>
    <property type="match status" value="1"/>
</dbReference>